<dbReference type="Proteomes" id="UP000315003">
    <property type="component" value="Chromosome"/>
</dbReference>
<name>A0A517SV28_9BACT</name>
<accession>A0A517SV28</accession>
<organism evidence="2 3">
    <name type="scientific">Stieleria bergensis</name>
    <dbReference type="NCBI Taxonomy" id="2528025"/>
    <lineage>
        <taxon>Bacteria</taxon>
        <taxon>Pseudomonadati</taxon>
        <taxon>Planctomycetota</taxon>
        <taxon>Planctomycetia</taxon>
        <taxon>Pirellulales</taxon>
        <taxon>Pirellulaceae</taxon>
        <taxon>Stieleria</taxon>
    </lineage>
</organism>
<dbReference type="EMBL" id="CP036272">
    <property type="protein sequence ID" value="QDT59981.1"/>
    <property type="molecule type" value="Genomic_DNA"/>
</dbReference>
<dbReference type="AlphaFoldDB" id="A0A517SV28"/>
<evidence type="ECO:0000256" key="1">
    <source>
        <dbReference type="SAM" id="MobiDB-lite"/>
    </source>
</evidence>
<protein>
    <submittedName>
        <fullName evidence="2">Uncharacterized protein</fullName>
    </submittedName>
</protein>
<reference evidence="2 3" key="1">
    <citation type="submission" date="2019-02" db="EMBL/GenBank/DDBJ databases">
        <title>Deep-cultivation of Planctomycetes and their phenomic and genomic characterization uncovers novel biology.</title>
        <authorList>
            <person name="Wiegand S."/>
            <person name="Jogler M."/>
            <person name="Boedeker C."/>
            <person name="Pinto D."/>
            <person name="Vollmers J."/>
            <person name="Rivas-Marin E."/>
            <person name="Kohn T."/>
            <person name="Peeters S.H."/>
            <person name="Heuer A."/>
            <person name="Rast P."/>
            <person name="Oberbeckmann S."/>
            <person name="Bunk B."/>
            <person name="Jeske O."/>
            <person name="Meyerdierks A."/>
            <person name="Storesund J.E."/>
            <person name="Kallscheuer N."/>
            <person name="Luecker S."/>
            <person name="Lage O.M."/>
            <person name="Pohl T."/>
            <person name="Merkel B.J."/>
            <person name="Hornburger P."/>
            <person name="Mueller R.-W."/>
            <person name="Bruemmer F."/>
            <person name="Labrenz M."/>
            <person name="Spormann A.M."/>
            <person name="Op den Camp H."/>
            <person name="Overmann J."/>
            <person name="Amann R."/>
            <person name="Jetten M.S.M."/>
            <person name="Mascher T."/>
            <person name="Medema M.H."/>
            <person name="Devos D.P."/>
            <person name="Kaster A.-K."/>
            <person name="Ovreas L."/>
            <person name="Rohde M."/>
            <person name="Galperin M.Y."/>
            <person name="Jogler C."/>
        </authorList>
    </citation>
    <scope>NUCLEOTIDE SEQUENCE [LARGE SCALE GENOMIC DNA]</scope>
    <source>
        <strain evidence="2 3">SV_7m_r</strain>
    </source>
</reference>
<keyword evidence="3" id="KW-1185">Reference proteome</keyword>
<gene>
    <name evidence="2" type="ORF">SV7mr_24950</name>
</gene>
<evidence type="ECO:0000313" key="2">
    <source>
        <dbReference type="EMBL" id="QDT59981.1"/>
    </source>
</evidence>
<proteinExistence type="predicted"/>
<evidence type="ECO:0000313" key="3">
    <source>
        <dbReference type="Proteomes" id="UP000315003"/>
    </source>
</evidence>
<feature type="region of interest" description="Disordered" evidence="1">
    <location>
        <begin position="52"/>
        <end position="93"/>
    </location>
</feature>
<sequence>MPGGRTAWHSMLGTEELLLPLVPRRLTDQSMTQARRCGCLAGRLWGGTLKEREHQGNHRAPTIPWLASKSPSQENRVPGTETRPRGNQARKLGQKQYCRLNIGGCL</sequence>